<feature type="transmembrane region" description="Helical" evidence="2">
    <location>
        <begin position="171"/>
        <end position="190"/>
    </location>
</feature>
<dbReference type="STRING" id="5098.A0A507QZD2"/>
<feature type="transmembrane region" description="Helical" evidence="2">
    <location>
        <begin position="270"/>
        <end position="298"/>
    </location>
</feature>
<evidence type="ECO:0000256" key="2">
    <source>
        <dbReference type="SAM" id="Phobius"/>
    </source>
</evidence>
<gene>
    <name evidence="4" type="ORF">MPDQ_005785</name>
</gene>
<evidence type="ECO:0000313" key="5">
    <source>
        <dbReference type="Proteomes" id="UP000319663"/>
    </source>
</evidence>
<feature type="transmembrane region" description="Helical" evidence="2">
    <location>
        <begin position="458"/>
        <end position="479"/>
    </location>
</feature>
<feature type="transmembrane region" description="Helical" evidence="2">
    <location>
        <begin position="399"/>
        <end position="418"/>
    </location>
</feature>
<evidence type="ECO:0000256" key="1">
    <source>
        <dbReference type="SAM" id="MobiDB-lite"/>
    </source>
</evidence>
<dbReference type="EMBL" id="VIFY01000043">
    <property type="protein sequence ID" value="TQB73475.1"/>
    <property type="molecule type" value="Genomic_DNA"/>
</dbReference>
<keyword evidence="5" id="KW-1185">Reference proteome</keyword>
<evidence type="ECO:0000259" key="3">
    <source>
        <dbReference type="Pfam" id="PF01757"/>
    </source>
</evidence>
<feature type="transmembrane region" description="Helical" evidence="2">
    <location>
        <begin position="369"/>
        <end position="387"/>
    </location>
</feature>
<feature type="region of interest" description="Disordered" evidence="1">
    <location>
        <begin position="46"/>
        <end position="66"/>
    </location>
</feature>
<dbReference type="Pfam" id="PF01757">
    <property type="entry name" value="Acyl_transf_3"/>
    <property type="match status" value="1"/>
</dbReference>
<proteinExistence type="predicted"/>
<feature type="domain" description="Acyltransferase 3" evidence="3">
    <location>
        <begin position="71"/>
        <end position="425"/>
    </location>
</feature>
<keyword evidence="2" id="KW-1133">Transmembrane helix</keyword>
<dbReference type="GO" id="GO:0016747">
    <property type="term" value="F:acyltransferase activity, transferring groups other than amino-acyl groups"/>
    <property type="evidence" value="ECO:0007669"/>
    <property type="project" value="InterPro"/>
</dbReference>
<dbReference type="AlphaFoldDB" id="A0A507QZD2"/>
<keyword evidence="2" id="KW-0812">Transmembrane</keyword>
<comment type="caution">
    <text evidence="4">The sequence shown here is derived from an EMBL/GenBank/DDBJ whole genome shotgun (WGS) entry which is preliminary data.</text>
</comment>
<sequence length="500" mass="57264">MLSDNPPSQEGLTLADLIHKPLLVMKKVFAKQASDMEIHLMSDTDAHGGPEQEVLPTSNRTKSASPGHPTAFLDGLRGLAAFLVYNVHHISWFYGSTDDIHHGFLYHGEKYFSTFPFVRLFFTGGSAAVAIFFVLSGYVLSRPPLNLLVHNEFSKLYSNLLSAVVRRPFRLFIPPAGVSLAVALIMQLPFGLAPHLTWPQAKENVFAELANWFVELCWALNPIKKHGIFEPWFPYDPPVWTMPVEFEGSILVFSLVAVSSLVPRRYRVPFLVLLGLCLFFTYQWAMACFVAGVVLALGDVERSTGVKGTRRLSRDSRMARYHLSFFFGWWLLCETAGTHEPEMSLYSFGWYWLTMLIPGNYYFQDYWRFWHTVGAVLLVYGVLRLQCLQRFLTTRPLRYLGRISFSLYLTHIPFLWIMGDRVYRLFGAIKADSNMETWFDNKLTIPEVGPHGLSLRYVMSQLVILPLNMLLAHICTIMLDEPSVKISRWIVSRRWGQQKS</sequence>
<dbReference type="PANTHER" id="PTHR23028">
    <property type="entry name" value="ACETYLTRANSFERASE"/>
    <property type="match status" value="1"/>
</dbReference>
<dbReference type="InterPro" id="IPR002656">
    <property type="entry name" value="Acyl_transf_3_dom"/>
</dbReference>
<organism evidence="4 5">
    <name type="scientific">Monascus purpureus</name>
    <name type="common">Red mold</name>
    <name type="synonym">Monascus anka</name>
    <dbReference type="NCBI Taxonomy" id="5098"/>
    <lineage>
        <taxon>Eukaryota</taxon>
        <taxon>Fungi</taxon>
        <taxon>Dikarya</taxon>
        <taxon>Ascomycota</taxon>
        <taxon>Pezizomycotina</taxon>
        <taxon>Eurotiomycetes</taxon>
        <taxon>Eurotiomycetidae</taxon>
        <taxon>Eurotiales</taxon>
        <taxon>Aspergillaceae</taxon>
        <taxon>Monascus</taxon>
    </lineage>
</organism>
<feature type="compositionally biased region" description="Polar residues" evidence="1">
    <location>
        <begin position="55"/>
        <end position="64"/>
    </location>
</feature>
<dbReference type="PANTHER" id="PTHR23028:SF134">
    <property type="entry name" value="PUTATIVE (AFU_ORTHOLOGUE AFUA_4G08520)-RELATED"/>
    <property type="match status" value="1"/>
</dbReference>
<reference evidence="4 5" key="1">
    <citation type="submission" date="2019-06" db="EMBL/GenBank/DDBJ databases">
        <title>Wine fermentation using esterase from Monascus purpureus.</title>
        <authorList>
            <person name="Geng C."/>
            <person name="Zhang Y."/>
        </authorList>
    </citation>
    <scope>NUCLEOTIDE SEQUENCE [LARGE SCALE GENOMIC DNA]</scope>
    <source>
        <strain evidence="4">HQ1</strain>
    </source>
</reference>
<evidence type="ECO:0000313" key="4">
    <source>
        <dbReference type="EMBL" id="TQB73475.1"/>
    </source>
</evidence>
<keyword evidence="2" id="KW-0472">Membrane</keyword>
<dbReference type="Proteomes" id="UP000319663">
    <property type="component" value="Unassembled WGS sequence"/>
</dbReference>
<accession>A0A507QZD2</accession>
<name>A0A507QZD2_MONPU</name>
<protein>
    <recommendedName>
        <fullName evidence="3">Acyltransferase 3 domain-containing protein</fullName>
    </recommendedName>
</protein>
<feature type="transmembrane region" description="Helical" evidence="2">
    <location>
        <begin position="120"/>
        <end position="140"/>
    </location>
</feature>
<feature type="transmembrane region" description="Helical" evidence="2">
    <location>
        <begin position="239"/>
        <end position="258"/>
    </location>
</feature>
<dbReference type="OrthoDB" id="5819582at2759"/>
<dbReference type="InterPro" id="IPR050879">
    <property type="entry name" value="Acyltransferase_3"/>
</dbReference>